<feature type="signal peptide" evidence="1">
    <location>
        <begin position="1"/>
        <end position="27"/>
    </location>
</feature>
<organism evidence="2 3">
    <name type="scientific">Chitinophaga japonensis</name>
    <name type="common">Flexibacter japonensis</name>
    <dbReference type="NCBI Taxonomy" id="104662"/>
    <lineage>
        <taxon>Bacteria</taxon>
        <taxon>Pseudomonadati</taxon>
        <taxon>Bacteroidota</taxon>
        <taxon>Chitinophagia</taxon>
        <taxon>Chitinophagales</taxon>
        <taxon>Chitinophagaceae</taxon>
        <taxon>Chitinophaga</taxon>
    </lineage>
</organism>
<proteinExistence type="predicted"/>
<evidence type="ECO:0000256" key="1">
    <source>
        <dbReference type="SAM" id="SignalP"/>
    </source>
</evidence>
<name>A0A562TEK8_CHIJA</name>
<keyword evidence="3" id="KW-1185">Reference proteome</keyword>
<dbReference type="RefSeq" id="WP_211366009.1">
    <property type="nucleotide sequence ID" value="NZ_BAAAFY010000001.1"/>
</dbReference>
<gene>
    <name evidence="2" type="ORF">LX66_1084</name>
</gene>
<dbReference type="Pfam" id="PF12006">
    <property type="entry name" value="DUF3500"/>
    <property type="match status" value="1"/>
</dbReference>
<evidence type="ECO:0000313" key="3">
    <source>
        <dbReference type="Proteomes" id="UP000316778"/>
    </source>
</evidence>
<dbReference type="PANTHER" id="PTHR37489:SF1">
    <property type="entry name" value="DUF3500 DOMAIN-CONTAINING PROTEIN"/>
    <property type="match status" value="1"/>
</dbReference>
<protein>
    <submittedName>
        <fullName evidence="2">Uncharacterized protein DUF3500</fullName>
    </submittedName>
</protein>
<reference evidence="2 3" key="1">
    <citation type="journal article" date="2013" name="Stand. Genomic Sci.">
        <title>Genomic Encyclopedia of Type Strains, Phase I: The one thousand microbial genomes (KMG-I) project.</title>
        <authorList>
            <person name="Kyrpides N.C."/>
            <person name="Woyke T."/>
            <person name="Eisen J.A."/>
            <person name="Garrity G."/>
            <person name="Lilburn T.G."/>
            <person name="Beck B.J."/>
            <person name="Whitman W.B."/>
            <person name="Hugenholtz P."/>
            <person name="Klenk H.P."/>
        </authorList>
    </citation>
    <scope>NUCLEOTIDE SEQUENCE [LARGE SCALE GENOMIC DNA]</scope>
    <source>
        <strain evidence="2 3">DSM 13484</strain>
    </source>
</reference>
<dbReference type="EMBL" id="VLLG01000002">
    <property type="protein sequence ID" value="TWI91708.1"/>
    <property type="molecule type" value="Genomic_DNA"/>
</dbReference>
<sequence length="351" mass="38656">MRHQGHLQLPAILLLGTLWALPPAAGAQPAADKNDITAAAQAFLQTLDPAAKQQASFAWGDEERFNWHFVPRPRKGLPLKAMNSRQKAAALHLLQTCMSAQGYKKATAIIALESILKVLEGRDPGDDYRDPGKYYFTIFGTPGPAQPWGWRVEGHHVSLNFSAAGNSLVAATPAFLGSNPAIVPSGKEKGLQILKQEAELGFALLRSLDEKQRARAIIQATAPHDIMTGNRRKAMLQSPPGLPYAAMNPQQQQLLRQLVAVYIDNHTKLMADVLLKEIAAAGWEQMHFAWAGARAWGGGHYYRIQNPAVLIEYDNTQNNGNHVHSVLRDLKNDFGEDILQEHYQAGHPLKN</sequence>
<keyword evidence="1" id="KW-0732">Signal</keyword>
<dbReference type="Proteomes" id="UP000316778">
    <property type="component" value="Unassembled WGS sequence"/>
</dbReference>
<dbReference type="PANTHER" id="PTHR37489">
    <property type="entry name" value="DUF3500 DOMAIN-CONTAINING PROTEIN"/>
    <property type="match status" value="1"/>
</dbReference>
<comment type="caution">
    <text evidence="2">The sequence shown here is derived from an EMBL/GenBank/DDBJ whole genome shotgun (WGS) entry which is preliminary data.</text>
</comment>
<feature type="chain" id="PRO_5022139880" evidence="1">
    <location>
        <begin position="28"/>
        <end position="351"/>
    </location>
</feature>
<dbReference type="AlphaFoldDB" id="A0A562TEK8"/>
<dbReference type="InterPro" id="IPR021889">
    <property type="entry name" value="DUF3500"/>
</dbReference>
<evidence type="ECO:0000313" key="2">
    <source>
        <dbReference type="EMBL" id="TWI91708.1"/>
    </source>
</evidence>
<accession>A0A562TEK8</accession>